<dbReference type="AlphaFoldDB" id="A0A0F6W712"/>
<gene>
    <name evidence="1" type="ORF">DB32_006051</name>
</gene>
<dbReference type="EMBL" id="CP011125">
    <property type="protein sequence ID" value="AKF08902.1"/>
    <property type="molecule type" value="Genomic_DNA"/>
</dbReference>
<accession>A0A0F6W712</accession>
<dbReference type="RefSeq" id="WP_053235999.1">
    <property type="nucleotide sequence ID" value="NZ_CP011125.1"/>
</dbReference>
<proteinExistence type="predicted"/>
<name>A0A0F6W712_9BACT</name>
<reference evidence="1 2" key="1">
    <citation type="submission" date="2015-03" db="EMBL/GenBank/DDBJ databases">
        <title>Genome assembly of Sandaracinus amylolyticus DSM 53668.</title>
        <authorList>
            <person name="Sharma G."/>
            <person name="Subramanian S."/>
        </authorList>
    </citation>
    <scope>NUCLEOTIDE SEQUENCE [LARGE SCALE GENOMIC DNA]</scope>
    <source>
        <strain evidence="1 2">DSM 53668</strain>
    </source>
</reference>
<dbReference type="Proteomes" id="UP000034883">
    <property type="component" value="Chromosome"/>
</dbReference>
<protein>
    <submittedName>
        <fullName evidence="1">Uncharacterized protein</fullName>
    </submittedName>
</protein>
<dbReference type="KEGG" id="samy:DB32_006051"/>
<organism evidence="1 2">
    <name type="scientific">Sandaracinus amylolyticus</name>
    <dbReference type="NCBI Taxonomy" id="927083"/>
    <lineage>
        <taxon>Bacteria</taxon>
        <taxon>Pseudomonadati</taxon>
        <taxon>Myxococcota</taxon>
        <taxon>Polyangia</taxon>
        <taxon>Polyangiales</taxon>
        <taxon>Sandaracinaceae</taxon>
        <taxon>Sandaracinus</taxon>
    </lineage>
</organism>
<dbReference type="STRING" id="927083.DB32_006051"/>
<sequence>MSPDVVARGFEIGLAVATPLAKMIAELIEGGASEEEATRKALERLAAQPDLTPVLPKVRAMIVDARRPKSEREP</sequence>
<evidence type="ECO:0000313" key="1">
    <source>
        <dbReference type="EMBL" id="AKF08902.1"/>
    </source>
</evidence>
<keyword evidence="2" id="KW-1185">Reference proteome</keyword>
<evidence type="ECO:0000313" key="2">
    <source>
        <dbReference type="Proteomes" id="UP000034883"/>
    </source>
</evidence>